<accession>A0A7G5IKG2</accession>
<proteinExistence type="predicted"/>
<dbReference type="RefSeq" id="WP_182297677.1">
    <property type="nucleotide sequence ID" value="NZ_CP059851.1"/>
</dbReference>
<dbReference type="InterPro" id="IPR011990">
    <property type="entry name" value="TPR-like_helical_dom_sf"/>
</dbReference>
<sequence length="495" mass="54158">MGRLLALVLFLWVSAGPVQARWLVAETAHFRIYSETSEARLRVQADELEDFHALLVLVTGRETPPQAPKLDIYMVGGRSGLRIIDPDASPDTLGFYRPTDAGIIAVGLRNGVGDSDWMSGREVLLHEYAHHFMFANSALAMPKWYVEGFAEYMATARFWPEKIEYGLANTSRAYSLGNELALPMEALLRGDVRAGARGVFYAQSWMLTHYLFRTPGMTEKLRDYLRRLAQGEDAVTAFQAAVDPDLKGFARKVERYWQDGKIPFVRMTRKPRPPAAVTVTALPPPADDMLLPLVSLQLPQSKETDAANLARLRAAAAKFPGDAWAARVLAVGTAAGGEDAVAAPLLDAQLTLTPDDPWLLRWRAAMFRANRPDASAAAVRLARTLLVRAFKAAPNDWQVLSAYAATFQGLNVPKSVVDVLDTANLLAPQAPGLAFRAGLVLAHAGRHEDAARALGPLVNNPHREAPEWMLRLMAALRTKDDAAVKAAIAAGGERR</sequence>
<organism evidence="1 2">
    <name type="scientific">Sandaracinobacteroides saxicola</name>
    <dbReference type="NCBI Taxonomy" id="2759707"/>
    <lineage>
        <taxon>Bacteria</taxon>
        <taxon>Pseudomonadati</taxon>
        <taxon>Pseudomonadota</taxon>
        <taxon>Alphaproteobacteria</taxon>
        <taxon>Sphingomonadales</taxon>
        <taxon>Sphingosinicellaceae</taxon>
        <taxon>Sandaracinobacteroides</taxon>
    </lineage>
</organism>
<evidence type="ECO:0000313" key="1">
    <source>
        <dbReference type="EMBL" id="QMW23854.1"/>
    </source>
</evidence>
<protein>
    <recommendedName>
        <fullName evidence="3">DUF1570 domain-containing protein</fullName>
    </recommendedName>
</protein>
<name>A0A7G5IKG2_9SPHN</name>
<dbReference type="Gene3D" id="1.25.40.10">
    <property type="entry name" value="Tetratricopeptide repeat domain"/>
    <property type="match status" value="1"/>
</dbReference>
<gene>
    <name evidence="1" type="ORF">H3309_05105</name>
</gene>
<evidence type="ECO:0008006" key="3">
    <source>
        <dbReference type="Google" id="ProtNLM"/>
    </source>
</evidence>
<dbReference type="AlphaFoldDB" id="A0A7G5IKG2"/>
<dbReference type="KEGG" id="sand:H3309_05105"/>
<keyword evidence="2" id="KW-1185">Reference proteome</keyword>
<dbReference type="EMBL" id="CP059851">
    <property type="protein sequence ID" value="QMW23854.1"/>
    <property type="molecule type" value="Genomic_DNA"/>
</dbReference>
<dbReference type="Proteomes" id="UP000515292">
    <property type="component" value="Chromosome"/>
</dbReference>
<evidence type="ECO:0000313" key="2">
    <source>
        <dbReference type="Proteomes" id="UP000515292"/>
    </source>
</evidence>
<dbReference type="SUPFAM" id="SSF48452">
    <property type="entry name" value="TPR-like"/>
    <property type="match status" value="1"/>
</dbReference>
<reference evidence="1 2" key="1">
    <citation type="submission" date="2020-07" db="EMBL/GenBank/DDBJ databases">
        <title>Complete genome sequence for Sandaracinobacter sp. M6.</title>
        <authorList>
            <person name="Tang Y."/>
            <person name="Liu Q."/>
            <person name="Guo Z."/>
            <person name="Lei P."/>
            <person name="Huang B."/>
        </authorList>
    </citation>
    <scope>NUCLEOTIDE SEQUENCE [LARGE SCALE GENOMIC DNA]</scope>
    <source>
        <strain evidence="1 2">M6</strain>
    </source>
</reference>